<keyword evidence="2" id="KW-0496">Mitochondrion</keyword>
<sequence>MVYFILKSNSRQHIWTFNSCSFGSYGSARPYTLEICTDSYTILDVIKLMNVLNIRYELNCVLRFHTPSQPRIHIKQNSMPKLRSIVGPYMCESMMYKLVGGKGKA</sequence>
<protein>
    <submittedName>
        <fullName evidence="2">LAGLIDADG endonuclease</fullName>
    </submittedName>
</protein>
<dbReference type="InterPro" id="IPR027434">
    <property type="entry name" value="Homing_endonucl"/>
</dbReference>
<organism evidence="2">
    <name type="scientific">Ophiocordycipitaceae sp</name>
    <dbReference type="NCBI Taxonomy" id="1907519"/>
    <lineage>
        <taxon>Eukaryota</taxon>
        <taxon>Fungi</taxon>
        <taxon>Dikarya</taxon>
        <taxon>Ascomycota</taxon>
        <taxon>Pezizomycotina</taxon>
        <taxon>Sordariomycetes</taxon>
        <taxon>Hypocreomycetidae</taxon>
        <taxon>Hypocreales</taxon>
        <taxon>Ophiocordycipitaceae</taxon>
    </lineage>
</organism>
<dbReference type="Gene3D" id="3.10.28.10">
    <property type="entry name" value="Homing endonucleases"/>
    <property type="match status" value="1"/>
</dbReference>
<dbReference type="AlphaFoldDB" id="A0A6M8PF44"/>
<keyword evidence="2" id="KW-0255">Endonuclease</keyword>
<dbReference type="EMBL" id="MT019333">
    <property type="protein sequence ID" value="QKG63780.1"/>
    <property type="molecule type" value="Genomic_DNA"/>
</dbReference>
<geneLocation type="mitochondrion" evidence="2"/>
<dbReference type="GeneID" id="55760193"/>
<dbReference type="Pfam" id="PF03161">
    <property type="entry name" value="LAGLIDADG_2"/>
    <property type="match status" value="1"/>
</dbReference>
<dbReference type="InterPro" id="IPR004860">
    <property type="entry name" value="LAGLIDADG_dom"/>
</dbReference>
<dbReference type="RefSeq" id="YP_009868563.1">
    <property type="nucleotide sequence ID" value="NC_049089.1"/>
</dbReference>
<name>A0A6M8PF44_9HYPO</name>
<dbReference type="SUPFAM" id="SSF55608">
    <property type="entry name" value="Homing endonucleases"/>
    <property type="match status" value="1"/>
</dbReference>
<evidence type="ECO:0000259" key="1">
    <source>
        <dbReference type="Pfam" id="PF03161"/>
    </source>
</evidence>
<feature type="domain" description="Homing endonuclease LAGLIDADG" evidence="1">
    <location>
        <begin position="23"/>
        <end position="82"/>
    </location>
</feature>
<reference evidence="2" key="1">
    <citation type="journal article" date="2020" name="Mitochondrial DNA Part B Resour">
        <title>The complete mitochondrial genome of fungal endosymbiont, Ophiocordycipitaceae sp., isolated from Ricania speculum (Hemiptera: Ricaniidae).</title>
        <authorList>
            <person name="Park J."/>
            <person name="Xi H."/>
            <person name="Park J."/>
            <person name="Lee W."/>
        </authorList>
    </citation>
    <scope>NUCLEOTIDE SEQUENCE</scope>
</reference>
<dbReference type="GO" id="GO:0004519">
    <property type="term" value="F:endonuclease activity"/>
    <property type="evidence" value="ECO:0007669"/>
    <property type="project" value="UniProtKB-KW"/>
</dbReference>
<evidence type="ECO:0000313" key="2">
    <source>
        <dbReference type="EMBL" id="QKG63780.1"/>
    </source>
</evidence>
<keyword evidence="2" id="KW-0378">Hydrolase</keyword>
<accession>A0A6M8PF44</accession>
<keyword evidence="2" id="KW-0540">Nuclease</keyword>
<proteinExistence type="predicted"/>